<dbReference type="SUPFAM" id="SSF143120">
    <property type="entry name" value="YefM-like"/>
    <property type="match status" value="1"/>
</dbReference>
<name>A0ABW2IJS9_9PROT</name>
<organism evidence="3 4">
    <name type="scientific">Hirschia litorea</name>
    <dbReference type="NCBI Taxonomy" id="1199156"/>
    <lineage>
        <taxon>Bacteria</taxon>
        <taxon>Pseudomonadati</taxon>
        <taxon>Pseudomonadota</taxon>
        <taxon>Alphaproteobacteria</taxon>
        <taxon>Hyphomonadales</taxon>
        <taxon>Hyphomonadaceae</taxon>
        <taxon>Hirschia</taxon>
    </lineage>
</organism>
<evidence type="ECO:0000313" key="4">
    <source>
        <dbReference type="Proteomes" id="UP001596492"/>
    </source>
</evidence>
<keyword evidence="4" id="KW-1185">Reference proteome</keyword>
<accession>A0ABW2IJS9</accession>
<comment type="similarity">
    <text evidence="1 2">Belongs to the phD/YefM antitoxin family.</text>
</comment>
<evidence type="ECO:0000313" key="3">
    <source>
        <dbReference type="EMBL" id="MFC7291396.1"/>
    </source>
</evidence>
<evidence type="ECO:0000256" key="1">
    <source>
        <dbReference type="ARBA" id="ARBA00009981"/>
    </source>
</evidence>
<gene>
    <name evidence="3" type="ORF">ACFQS8_07200</name>
</gene>
<dbReference type="InterPro" id="IPR036165">
    <property type="entry name" value="YefM-like_sf"/>
</dbReference>
<dbReference type="RefSeq" id="WP_382166625.1">
    <property type="nucleotide sequence ID" value="NZ_JBHTBR010000003.1"/>
</dbReference>
<dbReference type="PANTHER" id="PTHR33713:SF1">
    <property type="entry name" value="CYTOPLASMIC PROTEIN"/>
    <property type="match status" value="1"/>
</dbReference>
<protein>
    <recommendedName>
        <fullName evidence="2">Antitoxin</fullName>
    </recommendedName>
</protein>
<comment type="function">
    <text evidence="2">Antitoxin component of a type II toxin-antitoxin (TA) system.</text>
</comment>
<dbReference type="NCBIfam" id="TIGR01552">
    <property type="entry name" value="phd_fam"/>
    <property type="match status" value="1"/>
</dbReference>
<dbReference type="InterPro" id="IPR006442">
    <property type="entry name" value="Antitoxin_Phd/YefM"/>
</dbReference>
<comment type="caution">
    <text evidence="3">The sequence shown here is derived from an EMBL/GenBank/DDBJ whole genome shotgun (WGS) entry which is preliminary data.</text>
</comment>
<dbReference type="PANTHER" id="PTHR33713">
    <property type="entry name" value="ANTITOXIN YAFN-RELATED"/>
    <property type="match status" value="1"/>
</dbReference>
<dbReference type="EMBL" id="JBHTBR010000003">
    <property type="protein sequence ID" value="MFC7291396.1"/>
    <property type="molecule type" value="Genomic_DNA"/>
</dbReference>
<dbReference type="Proteomes" id="UP001596492">
    <property type="component" value="Unassembled WGS sequence"/>
</dbReference>
<sequence>MVQQIFADMTASITDLKKSPMNIVEAADGEAVAILNHNVPAFYCVPADMYKRMVELIEDAELNTLADAREDGPFVEVDLSDL</sequence>
<dbReference type="Pfam" id="PF02604">
    <property type="entry name" value="PhdYeFM_antitox"/>
    <property type="match status" value="1"/>
</dbReference>
<evidence type="ECO:0000256" key="2">
    <source>
        <dbReference type="RuleBase" id="RU362080"/>
    </source>
</evidence>
<reference evidence="4" key="1">
    <citation type="journal article" date="2019" name="Int. J. Syst. Evol. Microbiol.">
        <title>The Global Catalogue of Microorganisms (GCM) 10K type strain sequencing project: providing services to taxonomists for standard genome sequencing and annotation.</title>
        <authorList>
            <consortium name="The Broad Institute Genomics Platform"/>
            <consortium name="The Broad Institute Genome Sequencing Center for Infectious Disease"/>
            <person name="Wu L."/>
            <person name="Ma J."/>
        </authorList>
    </citation>
    <scope>NUCLEOTIDE SEQUENCE [LARGE SCALE GENOMIC DNA]</scope>
    <source>
        <strain evidence="4">CCUG 51308</strain>
    </source>
</reference>
<proteinExistence type="inferred from homology"/>
<dbReference type="InterPro" id="IPR051405">
    <property type="entry name" value="phD/YefM_antitoxin"/>
</dbReference>